<reference evidence="2" key="2">
    <citation type="submission" date="2020-09" db="EMBL/GenBank/DDBJ databases">
        <authorList>
            <person name="Sun Q."/>
            <person name="Ohkuma M."/>
        </authorList>
    </citation>
    <scope>NUCLEOTIDE SEQUENCE</scope>
    <source>
        <strain evidence="2">JCM 16108</strain>
    </source>
</reference>
<feature type="compositionally biased region" description="Polar residues" evidence="1">
    <location>
        <begin position="325"/>
        <end position="340"/>
    </location>
</feature>
<protein>
    <submittedName>
        <fullName evidence="2">Uncharacterized protein</fullName>
    </submittedName>
</protein>
<proteinExistence type="predicted"/>
<organism evidence="2 3">
    <name type="scientific">Halarchaeum rubridurum</name>
    <dbReference type="NCBI Taxonomy" id="489911"/>
    <lineage>
        <taxon>Archaea</taxon>
        <taxon>Methanobacteriati</taxon>
        <taxon>Methanobacteriota</taxon>
        <taxon>Stenosarchaea group</taxon>
        <taxon>Halobacteria</taxon>
        <taxon>Halobacteriales</taxon>
        <taxon>Halobacteriaceae</taxon>
    </lineage>
</organism>
<evidence type="ECO:0000256" key="1">
    <source>
        <dbReference type="SAM" id="MobiDB-lite"/>
    </source>
</evidence>
<keyword evidence="3" id="KW-1185">Reference proteome</keyword>
<comment type="caution">
    <text evidence="2">The sequence shown here is derived from an EMBL/GenBank/DDBJ whole genome shotgun (WGS) entry which is preliminary data.</text>
</comment>
<evidence type="ECO:0000313" key="3">
    <source>
        <dbReference type="Proteomes" id="UP000614609"/>
    </source>
</evidence>
<dbReference type="AlphaFoldDB" id="A0A830G413"/>
<feature type="region of interest" description="Disordered" evidence="1">
    <location>
        <begin position="308"/>
        <end position="340"/>
    </location>
</feature>
<sequence length="340" mass="37211">MTPLLASSAVTAEQRASDSYQFDVGKVPASVGYLEKPKGRQKEAWNAAKEIHELEQSASDALNQYSAADIAAVVEGASAARSDLRSFSRLVEVLHERDLAGVIDESLLNSVGKRADIVVHYAPLIGSVNNVLKKAEAFATAVRSSTEFVDGLSKGQRMKYIEFVLSIGCLCLEAGLMWVGAPFKLAWKGTHKLFFARSGTLFRLGRYGGDRFVAFFMSEVHWELREALFDDIITTEKAKWITTQVNGFREEPQFTAVQSDAESLTSDRPTFDISDYEGYEFAEDQTNKASDTGSEILDGVAKIIPKSVTGGGSSGKPLVLKSTMDWENTQPESDSLFSGF</sequence>
<dbReference type="Proteomes" id="UP000614609">
    <property type="component" value="Unassembled WGS sequence"/>
</dbReference>
<name>A0A830G413_9EURY</name>
<reference evidence="2" key="1">
    <citation type="journal article" date="2014" name="Int. J. Syst. Evol. Microbiol.">
        <title>Complete genome sequence of Corynebacterium casei LMG S-19264T (=DSM 44701T), isolated from a smear-ripened cheese.</title>
        <authorList>
            <consortium name="US DOE Joint Genome Institute (JGI-PGF)"/>
            <person name="Walter F."/>
            <person name="Albersmeier A."/>
            <person name="Kalinowski J."/>
            <person name="Ruckert C."/>
        </authorList>
    </citation>
    <scope>NUCLEOTIDE SEQUENCE</scope>
    <source>
        <strain evidence="2">JCM 16108</strain>
    </source>
</reference>
<accession>A0A830G413</accession>
<evidence type="ECO:0000313" key="2">
    <source>
        <dbReference type="EMBL" id="GGM74061.1"/>
    </source>
</evidence>
<gene>
    <name evidence="2" type="ORF">GCM10009017_25060</name>
</gene>
<dbReference type="EMBL" id="BMOO01000006">
    <property type="protein sequence ID" value="GGM74061.1"/>
    <property type="molecule type" value="Genomic_DNA"/>
</dbReference>